<protein>
    <submittedName>
        <fullName evidence="1">Uncharacterized protein</fullName>
    </submittedName>
</protein>
<organism evidence="1 2">
    <name type="scientific">Entomophthora muscae</name>
    <dbReference type="NCBI Taxonomy" id="34485"/>
    <lineage>
        <taxon>Eukaryota</taxon>
        <taxon>Fungi</taxon>
        <taxon>Fungi incertae sedis</taxon>
        <taxon>Zoopagomycota</taxon>
        <taxon>Entomophthoromycotina</taxon>
        <taxon>Entomophthoromycetes</taxon>
        <taxon>Entomophthorales</taxon>
        <taxon>Entomophthoraceae</taxon>
        <taxon>Entomophthora</taxon>
    </lineage>
</organism>
<evidence type="ECO:0000313" key="1">
    <source>
        <dbReference type="EMBL" id="KAJ9068652.1"/>
    </source>
</evidence>
<name>A0ACC2T268_9FUNG</name>
<comment type="caution">
    <text evidence="1">The sequence shown here is derived from an EMBL/GenBank/DDBJ whole genome shotgun (WGS) entry which is preliminary data.</text>
</comment>
<proteinExistence type="predicted"/>
<dbReference type="EMBL" id="QTSX02003706">
    <property type="protein sequence ID" value="KAJ9068652.1"/>
    <property type="molecule type" value="Genomic_DNA"/>
</dbReference>
<keyword evidence="2" id="KW-1185">Reference proteome</keyword>
<dbReference type="Proteomes" id="UP001165960">
    <property type="component" value="Unassembled WGS sequence"/>
</dbReference>
<accession>A0ACC2T268</accession>
<gene>
    <name evidence="1" type="ORF">DSO57_1026534</name>
</gene>
<sequence>MTGPEEFFDWDSTNYGILSPNFLGCGLGKPSKTGVAFSCCPVTSDKLLLTILIEKPQLRDQILTPRGPPSCPQFFELEPEQDLTSENPLKLDESNSPTSTLPMLKVPVNLTNQQEGPAIDPRITQAHTEGETEELLIERGPPRDNQPHNPTREFEHSQFDPANEITPAMDATKDWDNLVNRKTRAKGICESFTMTDGHTYPLDCQEDAHHHSYNKVA</sequence>
<evidence type="ECO:0000313" key="2">
    <source>
        <dbReference type="Proteomes" id="UP001165960"/>
    </source>
</evidence>
<reference evidence="1" key="1">
    <citation type="submission" date="2022-04" db="EMBL/GenBank/DDBJ databases">
        <title>Genome of the entomopathogenic fungus Entomophthora muscae.</title>
        <authorList>
            <person name="Elya C."/>
            <person name="Lovett B.R."/>
            <person name="Lee E."/>
            <person name="Macias A.M."/>
            <person name="Hajek A.E."/>
            <person name="De Bivort B.L."/>
            <person name="Kasson M.T."/>
            <person name="De Fine Licht H.H."/>
            <person name="Stajich J.E."/>
        </authorList>
    </citation>
    <scope>NUCLEOTIDE SEQUENCE</scope>
    <source>
        <strain evidence="1">Berkeley</strain>
    </source>
</reference>